<evidence type="ECO:0000256" key="1">
    <source>
        <dbReference type="ARBA" id="ARBA00010641"/>
    </source>
</evidence>
<evidence type="ECO:0000313" key="11">
    <source>
        <dbReference type="Proteomes" id="UP000308230"/>
    </source>
</evidence>
<dbReference type="InterPro" id="IPR013325">
    <property type="entry name" value="RNA_pol_sigma_r2"/>
</dbReference>
<dbReference type="InterPro" id="IPR013249">
    <property type="entry name" value="RNA_pol_sigma70_r4_t2"/>
</dbReference>
<dbReference type="InterPro" id="IPR013324">
    <property type="entry name" value="RNA_pol_sigma_r3/r4-like"/>
</dbReference>
<dbReference type="AlphaFoldDB" id="A0A5R9EYT2"/>
<dbReference type="Proteomes" id="UP000308230">
    <property type="component" value="Unassembled WGS sequence"/>
</dbReference>
<keyword evidence="3 7" id="KW-0805">Transcription regulation</keyword>
<dbReference type="SUPFAM" id="SSF88659">
    <property type="entry name" value="Sigma3 and sigma4 domains of RNA polymerase sigma factors"/>
    <property type="match status" value="1"/>
</dbReference>
<sequence>MEDVKQPVEIGEQARKLEMDFKKSVEPYRSDLWRYCYYITGSPWDAEDLVQDTLLKAFANLTKIYQAVNTKAYLLRIASNSWIDMKRKAKIHLDGLYDKDLEFQENDFNVMEAIEGLVYLLPPRQAVTFVLIEAFQYKAGEVAEMIGTTEGSVYTILHRVRKKLGSFNWENNKKQITAKLDVDKGLINDFIDAFHRKDPDALAGLLAEHASTDIKHAGHEFGRSEIKKNSLSDWMEIVRYQDVDARFYILWGRPVVVETERTASGPSLSNIHYLETEEGSIVRWTYYCFSWDMMKLVANELNLHLEQKKYMYNIH</sequence>
<dbReference type="Gene3D" id="1.10.10.10">
    <property type="entry name" value="Winged helix-like DNA-binding domain superfamily/Winged helix DNA-binding domain"/>
    <property type="match status" value="1"/>
</dbReference>
<dbReference type="NCBIfam" id="TIGR02937">
    <property type="entry name" value="sigma70-ECF"/>
    <property type="match status" value="1"/>
</dbReference>
<proteinExistence type="inferred from homology"/>
<evidence type="ECO:0000256" key="6">
    <source>
        <dbReference type="ARBA" id="ARBA00023163"/>
    </source>
</evidence>
<dbReference type="Pfam" id="PF08281">
    <property type="entry name" value="Sigma70_r4_2"/>
    <property type="match status" value="1"/>
</dbReference>
<evidence type="ECO:0000259" key="8">
    <source>
        <dbReference type="Pfam" id="PF04542"/>
    </source>
</evidence>
<dbReference type="PANTHER" id="PTHR43133">
    <property type="entry name" value="RNA POLYMERASE ECF-TYPE SIGMA FACTO"/>
    <property type="match status" value="1"/>
</dbReference>
<dbReference type="OrthoDB" id="2381154at2"/>
<keyword evidence="4 7" id="KW-0731">Sigma factor</keyword>
<keyword evidence="11" id="KW-1185">Reference proteome</keyword>
<dbReference type="SUPFAM" id="SSF54427">
    <property type="entry name" value="NTF2-like"/>
    <property type="match status" value="1"/>
</dbReference>
<dbReference type="RefSeq" id="WP_138129138.1">
    <property type="nucleotide sequence ID" value="NZ_SWLG01000023.1"/>
</dbReference>
<dbReference type="EMBL" id="SWLG01000023">
    <property type="protein sequence ID" value="TLS35356.1"/>
    <property type="molecule type" value="Genomic_DNA"/>
</dbReference>
<feature type="domain" description="RNA polymerase sigma-70 region 2" evidence="8">
    <location>
        <begin position="25"/>
        <end position="90"/>
    </location>
</feature>
<dbReference type="InterPro" id="IPR014284">
    <property type="entry name" value="RNA_pol_sigma-70_dom"/>
</dbReference>
<comment type="caution">
    <text evidence="10">The sequence shown here is derived from an EMBL/GenBank/DDBJ whole genome shotgun (WGS) entry which is preliminary data.</text>
</comment>
<comment type="subunit">
    <text evidence="2">Interacts transiently with the RNA polymerase catalytic core formed by RpoA, RpoB, RpoC and RpoZ (2 alpha, 1 beta, 1 beta' and 1 omega subunit) to form the RNA polymerase holoenzyme that can initiate transcription.</text>
</comment>
<organism evidence="10 11">
    <name type="scientific">Exobacillus caeni</name>
    <dbReference type="NCBI Taxonomy" id="2574798"/>
    <lineage>
        <taxon>Bacteria</taxon>
        <taxon>Bacillati</taxon>
        <taxon>Bacillota</taxon>
        <taxon>Bacilli</taxon>
        <taxon>Bacillales</taxon>
        <taxon>Guptibacillaceae</taxon>
        <taxon>Exobacillus</taxon>
    </lineage>
</organism>
<dbReference type="InterPro" id="IPR039425">
    <property type="entry name" value="RNA_pol_sigma-70-like"/>
</dbReference>
<evidence type="ECO:0000256" key="7">
    <source>
        <dbReference type="RuleBase" id="RU000716"/>
    </source>
</evidence>
<reference evidence="10 11" key="1">
    <citation type="submission" date="2019-04" db="EMBL/GenBank/DDBJ databases">
        <title>Bacillus caeni sp. nov., a bacterium isolated from mangrove sediment.</title>
        <authorList>
            <person name="Huang H."/>
            <person name="Mo K."/>
            <person name="Hu Y."/>
        </authorList>
    </citation>
    <scope>NUCLEOTIDE SEQUENCE [LARGE SCALE GENOMIC DNA]</scope>
    <source>
        <strain evidence="10 11">HB172195</strain>
    </source>
</reference>
<dbReference type="InterPro" id="IPR007627">
    <property type="entry name" value="RNA_pol_sigma70_r2"/>
</dbReference>
<dbReference type="Gene3D" id="1.10.1740.10">
    <property type="match status" value="1"/>
</dbReference>
<dbReference type="PROSITE" id="PS01063">
    <property type="entry name" value="SIGMA70_ECF"/>
    <property type="match status" value="1"/>
</dbReference>
<feature type="domain" description="RNA polymerase sigma factor 70 region 4 type 2" evidence="9">
    <location>
        <begin position="118"/>
        <end position="164"/>
    </location>
</feature>
<dbReference type="GO" id="GO:0003677">
    <property type="term" value="F:DNA binding"/>
    <property type="evidence" value="ECO:0007669"/>
    <property type="project" value="UniProtKB-KW"/>
</dbReference>
<evidence type="ECO:0000313" key="10">
    <source>
        <dbReference type="EMBL" id="TLS35356.1"/>
    </source>
</evidence>
<name>A0A5R9EYT2_9BACL</name>
<dbReference type="Gene3D" id="3.10.450.50">
    <property type="match status" value="1"/>
</dbReference>
<evidence type="ECO:0000256" key="2">
    <source>
        <dbReference type="ARBA" id="ARBA00011344"/>
    </source>
</evidence>
<evidence type="ECO:0000259" key="9">
    <source>
        <dbReference type="Pfam" id="PF08281"/>
    </source>
</evidence>
<keyword evidence="5 7" id="KW-0238">DNA-binding</keyword>
<dbReference type="GO" id="GO:0006950">
    <property type="term" value="P:response to stress"/>
    <property type="evidence" value="ECO:0007669"/>
    <property type="project" value="UniProtKB-ARBA"/>
</dbReference>
<comment type="similarity">
    <text evidence="1 7">Belongs to the sigma-70 factor family. ECF subfamily.</text>
</comment>
<evidence type="ECO:0000256" key="3">
    <source>
        <dbReference type="ARBA" id="ARBA00023015"/>
    </source>
</evidence>
<dbReference type="InterPro" id="IPR036388">
    <property type="entry name" value="WH-like_DNA-bd_sf"/>
</dbReference>
<dbReference type="InterPro" id="IPR000838">
    <property type="entry name" value="RNA_pol_sigma70_ECF_CS"/>
</dbReference>
<accession>A0A5R9EYT2</accession>
<dbReference type="GO" id="GO:0006352">
    <property type="term" value="P:DNA-templated transcription initiation"/>
    <property type="evidence" value="ECO:0007669"/>
    <property type="project" value="InterPro"/>
</dbReference>
<keyword evidence="6 7" id="KW-0804">Transcription</keyword>
<evidence type="ECO:0000256" key="4">
    <source>
        <dbReference type="ARBA" id="ARBA00023082"/>
    </source>
</evidence>
<dbReference type="PANTHER" id="PTHR43133:SF65">
    <property type="entry name" value="ECF RNA POLYMERASE SIGMA FACTOR SIGG"/>
    <property type="match status" value="1"/>
</dbReference>
<evidence type="ECO:0000256" key="5">
    <source>
        <dbReference type="ARBA" id="ARBA00023125"/>
    </source>
</evidence>
<gene>
    <name evidence="10" type="ORF">FCL54_20940</name>
</gene>
<dbReference type="GO" id="GO:0016987">
    <property type="term" value="F:sigma factor activity"/>
    <property type="evidence" value="ECO:0007669"/>
    <property type="project" value="UniProtKB-KW"/>
</dbReference>
<protein>
    <recommendedName>
        <fullName evidence="7">RNA polymerase sigma factor</fullName>
    </recommendedName>
</protein>
<dbReference type="SUPFAM" id="SSF88946">
    <property type="entry name" value="Sigma2 domain of RNA polymerase sigma factors"/>
    <property type="match status" value="1"/>
</dbReference>
<dbReference type="Pfam" id="PF04542">
    <property type="entry name" value="Sigma70_r2"/>
    <property type="match status" value="1"/>
</dbReference>
<dbReference type="InterPro" id="IPR032710">
    <property type="entry name" value="NTF2-like_dom_sf"/>
</dbReference>